<dbReference type="Proteomes" id="UP000799428">
    <property type="component" value="Unassembled WGS sequence"/>
</dbReference>
<evidence type="ECO:0000313" key="2">
    <source>
        <dbReference type="Proteomes" id="UP000799428"/>
    </source>
</evidence>
<name>A0A6G1K1E3_9PLEO</name>
<dbReference type="AlphaFoldDB" id="A0A6G1K1E3"/>
<protein>
    <submittedName>
        <fullName evidence="1">Uncharacterized protein</fullName>
    </submittedName>
</protein>
<proteinExistence type="predicted"/>
<dbReference type="EMBL" id="MU005776">
    <property type="protein sequence ID" value="KAF2706271.1"/>
    <property type="molecule type" value="Genomic_DNA"/>
</dbReference>
<keyword evidence="2" id="KW-1185">Reference proteome</keyword>
<evidence type="ECO:0000313" key="1">
    <source>
        <dbReference type="EMBL" id="KAF2706271.1"/>
    </source>
</evidence>
<reference evidence="1" key="1">
    <citation type="journal article" date="2020" name="Stud. Mycol.">
        <title>101 Dothideomycetes genomes: a test case for predicting lifestyles and emergence of pathogens.</title>
        <authorList>
            <person name="Haridas S."/>
            <person name="Albert R."/>
            <person name="Binder M."/>
            <person name="Bloem J."/>
            <person name="Labutti K."/>
            <person name="Salamov A."/>
            <person name="Andreopoulos B."/>
            <person name="Baker S."/>
            <person name="Barry K."/>
            <person name="Bills G."/>
            <person name="Bluhm B."/>
            <person name="Cannon C."/>
            <person name="Castanera R."/>
            <person name="Culley D."/>
            <person name="Daum C."/>
            <person name="Ezra D."/>
            <person name="Gonzalez J."/>
            <person name="Henrissat B."/>
            <person name="Kuo A."/>
            <person name="Liang C."/>
            <person name="Lipzen A."/>
            <person name="Lutzoni F."/>
            <person name="Magnuson J."/>
            <person name="Mondo S."/>
            <person name="Nolan M."/>
            <person name="Ohm R."/>
            <person name="Pangilinan J."/>
            <person name="Park H.-J."/>
            <person name="Ramirez L."/>
            <person name="Alfaro M."/>
            <person name="Sun H."/>
            <person name="Tritt A."/>
            <person name="Yoshinaga Y."/>
            <person name="Zwiers L.-H."/>
            <person name="Turgeon B."/>
            <person name="Goodwin S."/>
            <person name="Spatafora J."/>
            <person name="Crous P."/>
            <person name="Grigoriev I."/>
        </authorList>
    </citation>
    <scope>NUCLEOTIDE SEQUENCE</scope>
    <source>
        <strain evidence="1">CBS 279.74</strain>
    </source>
</reference>
<sequence length="77" mass="8794">MPPLEEGMVLECGLWKLGWRPARLNCRLMFFIAVAQRRREAGRWGGDGWDQGNKAYGTVRYGGAWLDFGSRMRFGAL</sequence>
<feature type="non-terminal residue" evidence="1">
    <location>
        <position position="77"/>
    </location>
</feature>
<gene>
    <name evidence="1" type="ORF">K504DRAFT_459569</name>
</gene>
<organism evidence="1 2">
    <name type="scientific">Pleomassaria siparia CBS 279.74</name>
    <dbReference type="NCBI Taxonomy" id="1314801"/>
    <lineage>
        <taxon>Eukaryota</taxon>
        <taxon>Fungi</taxon>
        <taxon>Dikarya</taxon>
        <taxon>Ascomycota</taxon>
        <taxon>Pezizomycotina</taxon>
        <taxon>Dothideomycetes</taxon>
        <taxon>Pleosporomycetidae</taxon>
        <taxon>Pleosporales</taxon>
        <taxon>Pleomassariaceae</taxon>
        <taxon>Pleomassaria</taxon>
    </lineage>
</organism>
<accession>A0A6G1K1E3</accession>